<protein>
    <recommendedName>
        <fullName evidence="15">Mitogen-activated protein kinase kinase kinase dlk-1</fullName>
        <ecNumber evidence="4">2.7.11.25</ecNumber>
    </recommendedName>
    <alternativeName>
        <fullName evidence="17">DAP kinase-like kinase</fullName>
    </alternativeName>
    <alternativeName>
        <fullName evidence="16">Death-associated protein kinase-like kinase</fullName>
    </alternativeName>
</protein>
<feature type="compositionally biased region" description="Polar residues" evidence="18">
    <location>
        <begin position="947"/>
        <end position="959"/>
    </location>
</feature>
<comment type="catalytic activity">
    <reaction evidence="13">
        <text>L-threonyl-[protein] + ATP = O-phospho-L-threonyl-[protein] + ADP + H(+)</text>
        <dbReference type="Rhea" id="RHEA:46608"/>
        <dbReference type="Rhea" id="RHEA-COMP:11060"/>
        <dbReference type="Rhea" id="RHEA-COMP:11605"/>
        <dbReference type="ChEBI" id="CHEBI:15378"/>
        <dbReference type="ChEBI" id="CHEBI:30013"/>
        <dbReference type="ChEBI" id="CHEBI:30616"/>
        <dbReference type="ChEBI" id="CHEBI:61977"/>
        <dbReference type="ChEBI" id="CHEBI:456216"/>
        <dbReference type="EC" id="2.7.11.25"/>
    </reaction>
</comment>
<evidence type="ECO:0000256" key="8">
    <source>
        <dbReference type="ARBA" id="ARBA00022737"/>
    </source>
</evidence>
<evidence type="ECO:0000256" key="9">
    <source>
        <dbReference type="ARBA" id="ARBA00022741"/>
    </source>
</evidence>
<dbReference type="InterPro" id="IPR000719">
    <property type="entry name" value="Prot_kinase_dom"/>
</dbReference>
<feature type="domain" description="Protein kinase" evidence="19">
    <location>
        <begin position="141"/>
        <end position="382"/>
    </location>
</feature>
<dbReference type="InterPro" id="IPR008271">
    <property type="entry name" value="Ser/Thr_kinase_AS"/>
</dbReference>
<feature type="region of interest" description="Disordered" evidence="18">
    <location>
        <begin position="845"/>
        <end position="874"/>
    </location>
</feature>
<reference evidence="20" key="1">
    <citation type="submission" date="2021-06" db="EMBL/GenBank/DDBJ databases">
        <authorList>
            <person name="Hodson N. C."/>
            <person name="Mongue J. A."/>
            <person name="Jaron S. K."/>
        </authorList>
    </citation>
    <scope>NUCLEOTIDE SEQUENCE</scope>
</reference>
<dbReference type="GO" id="GO:0016020">
    <property type="term" value="C:membrane"/>
    <property type="evidence" value="ECO:0007669"/>
    <property type="project" value="UniProtKB-SubCell"/>
</dbReference>
<keyword evidence="7" id="KW-0808">Transferase</keyword>
<comment type="catalytic activity">
    <reaction evidence="14">
        <text>L-seryl-[protein] + ATP = O-phospho-L-seryl-[protein] + ADP + H(+)</text>
        <dbReference type="Rhea" id="RHEA:17989"/>
        <dbReference type="Rhea" id="RHEA-COMP:9863"/>
        <dbReference type="Rhea" id="RHEA-COMP:11604"/>
        <dbReference type="ChEBI" id="CHEBI:15378"/>
        <dbReference type="ChEBI" id="CHEBI:29999"/>
        <dbReference type="ChEBI" id="CHEBI:30616"/>
        <dbReference type="ChEBI" id="CHEBI:83421"/>
        <dbReference type="ChEBI" id="CHEBI:456216"/>
        <dbReference type="EC" id="2.7.11.25"/>
    </reaction>
</comment>
<evidence type="ECO:0000259" key="19">
    <source>
        <dbReference type="PROSITE" id="PS50011"/>
    </source>
</evidence>
<proteinExistence type="inferred from homology"/>
<feature type="region of interest" description="Disordered" evidence="18">
    <location>
        <begin position="913"/>
        <end position="959"/>
    </location>
</feature>
<evidence type="ECO:0000256" key="5">
    <source>
        <dbReference type="ARBA" id="ARBA00022490"/>
    </source>
</evidence>
<comment type="similarity">
    <text evidence="3">Belongs to the protein kinase superfamily. STE Ser/Thr protein kinase family. MAP kinase kinase kinase subfamily.</text>
</comment>
<keyword evidence="9" id="KW-0547">Nucleotide-binding</keyword>
<dbReference type="InterPro" id="IPR001245">
    <property type="entry name" value="Ser-Thr/Tyr_kinase_cat_dom"/>
</dbReference>
<dbReference type="OrthoDB" id="339325at2759"/>
<keyword evidence="6" id="KW-0723">Serine/threonine-protein kinase</keyword>
<evidence type="ECO:0000313" key="21">
    <source>
        <dbReference type="Proteomes" id="UP000708208"/>
    </source>
</evidence>
<dbReference type="Proteomes" id="UP000708208">
    <property type="component" value="Unassembled WGS sequence"/>
</dbReference>
<evidence type="ECO:0000256" key="17">
    <source>
        <dbReference type="ARBA" id="ARBA00080806"/>
    </source>
</evidence>
<comment type="caution">
    <text evidence="20">The sequence shown here is derived from an EMBL/GenBank/DDBJ whole genome shotgun (WGS) entry which is preliminary data.</text>
</comment>
<keyword evidence="11" id="KW-0067">ATP-binding</keyword>
<dbReference type="EC" id="2.7.11.25" evidence="4"/>
<evidence type="ECO:0000256" key="4">
    <source>
        <dbReference type="ARBA" id="ARBA00012406"/>
    </source>
</evidence>
<evidence type="ECO:0000256" key="13">
    <source>
        <dbReference type="ARBA" id="ARBA00047559"/>
    </source>
</evidence>
<keyword evidence="10" id="KW-0418">Kinase</keyword>
<evidence type="ECO:0000256" key="10">
    <source>
        <dbReference type="ARBA" id="ARBA00022777"/>
    </source>
</evidence>
<organism evidence="20 21">
    <name type="scientific">Allacma fusca</name>
    <dbReference type="NCBI Taxonomy" id="39272"/>
    <lineage>
        <taxon>Eukaryota</taxon>
        <taxon>Metazoa</taxon>
        <taxon>Ecdysozoa</taxon>
        <taxon>Arthropoda</taxon>
        <taxon>Hexapoda</taxon>
        <taxon>Collembola</taxon>
        <taxon>Symphypleona</taxon>
        <taxon>Sminthuridae</taxon>
        <taxon>Allacma</taxon>
    </lineage>
</organism>
<dbReference type="FunFam" id="1.10.510.10:FF:000087">
    <property type="entry name" value="Mitogen-activated protein kinase kinase kinase 12"/>
    <property type="match status" value="1"/>
</dbReference>
<dbReference type="PROSITE" id="PS00108">
    <property type="entry name" value="PROTEIN_KINASE_ST"/>
    <property type="match status" value="1"/>
</dbReference>
<feature type="region of interest" description="Disordered" evidence="18">
    <location>
        <begin position="659"/>
        <end position="690"/>
    </location>
</feature>
<evidence type="ECO:0000256" key="16">
    <source>
        <dbReference type="ARBA" id="ARBA00077446"/>
    </source>
</evidence>
<dbReference type="GO" id="GO:0006950">
    <property type="term" value="P:response to stress"/>
    <property type="evidence" value="ECO:0007669"/>
    <property type="project" value="UniProtKB-ARBA"/>
</dbReference>
<evidence type="ECO:0000256" key="11">
    <source>
        <dbReference type="ARBA" id="ARBA00022840"/>
    </source>
</evidence>
<keyword evidence="8" id="KW-0677">Repeat</keyword>
<evidence type="ECO:0000256" key="2">
    <source>
        <dbReference type="ARBA" id="ARBA00004496"/>
    </source>
</evidence>
<keyword evidence="21" id="KW-1185">Reference proteome</keyword>
<keyword evidence="12" id="KW-0472">Membrane</keyword>
<comment type="subcellular location">
    <subcellularLocation>
        <location evidence="2">Cytoplasm</location>
    </subcellularLocation>
    <subcellularLocation>
        <location evidence="1">Membrane</location>
    </subcellularLocation>
</comment>
<evidence type="ECO:0000256" key="12">
    <source>
        <dbReference type="ARBA" id="ARBA00023136"/>
    </source>
</evidence>
<dbReference type="EMBL" id="CAJVCH010536545">
    <property type="protein sequence ID" value="CAG7825505.1"/>
    <property type="molecule type" value="Genomic_DNA"/>
</dbReference>
<accession>A0A8J2L5J8</accession>
<evidence type="ECO:0000256" key="14">
    <source>
        <dbReference type="ARBA" id="ARBA00048329"/>
    </source>
</evidence>
<evidence type="ECO:0000256" key="7">
    <source>
        <dbReference type="ARBA" id="ARBA00022679"/>
    </source>
</evidence>
<dbReference type="SMART" id="SM00220">
    <property type="entry name" value="S_TKc"/>
    <property type="match status" value="1"/>
</dbReference>
<evidence type="ECO:0000256" key="18">
    <source>
        <dbReference type="SAM" id="MobiDB-lite"/>
    </source>
</evidence>
<evidence type="ECO:0000256" key="6">
    <source>
        <dbReference type="ARBA" id="ARBA00022527"/>
    </source>
</evidence>
<evidence type="ECO:0000256" key="1">
    <source>
        <dbReference type="ARBA" id="ARBA00004370"/>
    </source>
</evidence>
<dbReference type="GO" id="GO:0005737">
    <property type="term" value="C:cytoplasm"/>
    <property type="evidence" value="ECO:0007669"/>
    <property type="project" value="UniProtKB-SubCell"/>
</dbReference>
<dbReference type="InterPro" id="IPR051681">
    <property type="entry name" value="Ser/Thr_Kinases-Pseudokinases"/>
</dbReference>
<dbReference type="AlphaFoldDB" id="A0A8J2L5J8"/>
<dbReference type="GO" id="GO:0004709">
    <property type="term" value="F:MAP kinase kinase kinase activity"/>
    <property type="evidence" value="ECO:0007669"/>
    <property type="project" value="UniProtKB-EC"/>
</dbReference>
<dbReference type="PROSITE" id="PS50011">
    <property type="entry name" value="PROTEIN_KINASE_DOM"/>
    <property type="match status" value="1"/>
</dbReference>
<dbReference type="FunFam" id="3.30.200.20:FF:000095">
    <property type="entry name" value="Mitogen-activated protein kinase kinase kinase 12"/>
    <property type="match status" value="1"/>
</dbReference>
<feature type="region of interest" description="Disordered" evidence="18">
    <location>
        <begin position="516"/>
        <end position="535"/>
    </location>
</feature>
<feature type="compositionally biased region" description="Acidic residues" evidence="18">
    <location>
        <begin position="723"/>
        <end position="735"/>
    </location>
</feature>
<feature type="region of interest" description="Disordered" evidence="18">
    <location>
        <begin position="720"/>
        <end position="757"/>
    </location>
</feature>
<dbReference type="Pfam" id="PF07714">
    <property type="entry name" value="PK_Tyr_Ser-Thr"/>
    <property type="match status" value="1"/>
</dbReference>
<evidence type="ECO:0000313" key="20">
    <source>
        <dbReference type="EMBL" id="CAG7825505.1"/>
    </source>
</evidence>
<keyword evidence="5" id="KW-0963">Cytoplasm</keyword>
<sequence>MIPRFGEYCVILIHDKLSHLALSVPDISSTRCMPQESGEDWTSTSLPSHTVVAISPSTNNINGGGHVGNGPNLGVNNAHNCSDSDAQQSIPMMPNHSRTGGWFNGLLGCLRPVWTIIGKATSNDFKHQQSGEEWEIPFEQIGELEWLGSGAQGAVFKGKLRNEWVAVKKVRDLKETDIKHLRKLNNPNIIQFKGVCTQAPCYCIIMEYCPMGTLYGLIQRGDEVPPKRLVDWSRHIASGMHYLHSQKIIHRDLKSPNVLIGASEVAKISDFGTCRQWNEISTRMSFAGTVAWMAPEIIRNEACSEKVDIWSFGVVLWELLNCETPYKDVDSSAIMWGVGNNSLHLPLPASCPEGFKLLIKQCLSAKPRNRPSFKHILLHLEIAKDEVLATPPDQYIRMQNKWKEELREQLTKAKTRRSHSKTEDAVIRKRKEELRHAQDIREHYVRKLEKTNNLYLELSAFLTQLDNREKDLTKREQQVGIQTPKYKRRFKPLFKTVGNDKGGHKKRTAILMTVPSDHKSDSASPTSPDKVLGISFDTHDTDTKVEYEYDGNRRNLYTELNSSQRPQSVVRERECPTSKSCLSLSVDSKRPRKFRHKRSKSHENYAKIVSPRHSPHTEKASSPFCERQLVSTEVQTDESGLLEASKIGIPRHLHLNLPTSPTSYHQNEDSKVTDMSLGSEGSSNKTPGFDGYHKHKSFVNETLEEEDVTHLPIVMKRSVSSTLDEEEDDDLADEDCVSRMGGRKSKNNNDYQNESSDDNLLESLDRKVCQLWNGGKNGNSGRRRPIHGCCHCHCHCSSCHYTPRETPNGNSFSLTRKDIQLTEEDEDEEDEQVECKAQDGTEVTLSHTSGHNFDGRAESNETLDSRGTSSREDINDFVDGFDTFSDEEDIDERIDKNYFVIKRRCMMRKPIPPRRSRLLTHPPISRLPLRRSGSTFSSEDDLAQATVEESSAGHSSSQIPTQVVITASLEDAQGATRVNV</sequence>
<evidence type="ECO:0000256" key="3">
    <source>
        <dbReference type="ARBA" id="ARBA00006529"/>
    </source>
</evidence>
<dbReference type="GO" id="GO:0005524">
    <property type="term" value="F:ATP binding"/>
    <property type="evidence" value="ECO:0007669"/>
    <property type="project" value="UniProtKB-KW"/>
</dbReference>
<gene>
    <name evidence="20" type="ORF">AFUS01_LOCUS35613</name>
</gene>
<dbReference type="PANTHER" id="PTHR44329:SF304">
    <property type="entry name" value="MITOGEN-ACTIVATED PROTEIN KINASE KINASE KINASE 13-LIKE ISOFORM X1"/>
    <property type="match status" value="1"/>
</dbReference>
<dbReference type="PANTHER" id="PTHR44329">
    <property type="entry name" value="SERINE/THREONINE-PROTEIN KINASE TNNI3K-RELATED"/>
    <property type="match status" value="1"/>
</dbReference>
<name>A0A8J2L5J8_9HEXA</name>
<evidence type="ECO:0000256" key="15">
    <source>
        <dbReference type="ARBA" id="ARBA00074193"/>
    </source>
</evidence>